<dbReference type="AlphaFoldDB" id="S9R112"/>
<evidence type="ECO:0000256" key="3">
    <source>
        <dbReference type="ARBA" id="ARBA00022989"/>
    </source>
</evidence>
<keyword evidence="3 5" id="KW-1133">Transmembrane helix</keyword>
<dbReference type="GO" id="GO:0005783">
    <property type="term" value="C:endoplasmic reticulum"/>
    <property type="evidence" value="ECO:0007669"/>
    <property type="project" value="TreeGrafter"/>
</dbReference>
<dbReference type="eggNOG" id="KOG0191">
    <property type="taxonomic scope" value="Eukaryota"/>
</dbReference>
<dbReference type="HOGENOM" id="CLU_432898_0_0_1"/>
<dbReference type="RefSeq" id="XP_013019414.1">
    <property type="nucleotide sequence ID" value="XM_013163960.1"/>
</dbReference>
<dbReference type="PANTHER" id="PTHR46426">
    <property type="entry name" value="PROTEIN DISULFIDE-ISOMERASE TMX3"/>
    <property type="match status" value="1"/>
</dbReference>
<dbReference type="CDD" id="cd02961">
    <property type="entry name" value="PDI_a_family"/>
    <property type="match status" value="2"/>
</dbReference>
<dbReference type="OMA" id="RQFRSHE"/>
<dbReference type="PROSITE" id="PS51352">
    <property type="entry name" value="THIOREDOXIN_2"/>
    <property type="match status" value="1"/>
</dbReference>
<evidence type="ECO:0000313" key="8">
    <source>
        <dbReference type="EMBL" id="EPX72120.1"/>
    </source>
</evidence>
<dbReference type="InterPro" id="IPR036249">
    <property type="entry name" value="Thioredoxin-like_sf"/>
</dbReference>
<accession>S9R112</accession>
<dbReference type="PANTHER" id="PTHR46426:SF1">
    <property type="entry name" value="PROTEIN DISULFIDE-ISOMERASE TMX3"/>
    <property type="match status" value="1"/>
</dbReference>
<sequence>MIFSSLSFLFSFLVFAFTLAESLVSNEDVYLGKHNASSILETQKIWFVTFTETGEVFKDLSELWEATSTAYPNLHHAKVLCDLEYDFCKSQGVHEYPQIAVLRSGAWMRNVLDDSHHSVDSVLEFIEAHLTHCESEFFKSGSKCLTEERYEDEQLDSQEAVFELEEDESWKRVDSLRKPVNLEFRDFLDDSANILSERAFVMFYSTTKCTDCFQWEPIWLSITRDVANDLTMGYVNCDKDEALCAYYDVHEYPTFLAFQKLDAVKYDGPLNYRELSRFANQLATYQTLHIQPEEIDFVEDTHTTFFIFFHDYALASEDMQALRRMELYLVGSAPLYQSDSAALARKYGVHALPAFVSVRNGEPFIYQANTPRQFRSHERIRNWIHQASLPLVSELSPTNCHKMVNRQLSVIALLNPESETYVGDRARLLNFGKHWFQFQKKRERNFISHQRVKKYTALTKAKRSKNEKKIQRIKYSTVEHPVFTESVSFLWTDSSVWQTWLLTNLGYLENVTNEATLFIVDNERGIFYTQGQDSRPLRLDEPSLFSTLRTILDNSKSIPHQEMGKATMCGGDIYQRGAHFKPFIYCLFLFLSCIMIIVIIQKRRRSRPSRMQPILGFMDFHPLVTIKAD</sequence>
<evidence type="ECO:0000256" key="5">
    <source>
        <dbReference type="SAM" id="Phobius"/>
    </source>
</evidence>
<keyword evidence="9" id="KW-1185">Reference proteome</keyword>
<dbReference type="OrthoDB" id="72053at2759"/>
<dbReference type="Pfam" id="PF00085">
    <property type="entry name" value="Thioredoxin"/>
    <property type="match status" value="1"/>
</dbReference>
<evidence type="ECO:0000256" key="1">
    <source>
        <dbReference type="ARBA" id="ARBA00004167"/>
    </source>
</evidence>
<name>S9R112_SCHOY</name>
<dbReference type="SUPFAM" id="SSF52833">
    <property type="entry name" value="Thioredoxin-like"/>
    <property type="match status" value="3"/>
</dbReference>
<feature type="chain" id="PRO_5004568390" evidence="6">
    <location>
        <begin position="21"/>
        <end position="629"/>
    </location>
</feature>
<reference evidence="8 9" key="1">
    <citation type="journal article" date="2011" name="Science">
        <title>Comparative functional genomics of the fission yeasts.</title>
        <authorList>
            <person name="Rhind N."/>
            <person name="Chen Z."/>
            <person name="Yassour M."/>
            <person name="Thompson D.A."/>
            <person name="Haas B.J."/>
            <person name="Habib N."/>
            <person name="Wapinski I."/>
            <person name="Roy S."/>
            <person name="Lin M.F."/>
            <person name="Heiman D.I."/>
            <person name="Young S.K."/>
            <person name="Furuya K."/>
            <person name="Guo Y."/>
            <person name="Pidoux A."/>
            <person name="Chen H.M."/>
            <person name="Robbertse B."/>
            <person name="Goldberg J.M."/>
            <person name="Aoki K."/>
            <person name="Bayne E.H."/>
            <person name="Berlin A.M."/>
            <person name="Desjardins C.A."/>
            <person name="Dobbs E."/>
            <person name="Dukaj L."/>
            <person name="Fan L."/>
            <person name="FitzGerald M.G."/>
            <person name="French C."/>
            <person name="Gujja S."/>
            <person name="Hansen K."/>
            <person name="Keifenheim D."/>
            <person name="Levin J.Z."/>
            <person name="Mosher R.A."/>
            <person name="Mueller C.A."/>
            <person name="Pfiffner J."/>
            <person name="Priest M."/>
            <person name="Russ C."/>
            <person name="Smialowska A."/>
            <person name="Swoboda P."/>
            <person name="Sykes S.M."/>
            <person name="Vaughn M."/>
            <person name="Vengrova S."/>
            <person name="Yoder R."/>
            <person name="Zeng Q."/>
            <person name="Allshire R."/>
            <person name="Baulcombe D."/>
            <person name="Birren B.W."/>
            <person name="Brown W."/>
            <person name="Ekwall K."/>
            <person name="Kellis M."/>
            <person name="Leatherwood J."/>
            <person name="Levin H."/>
            <person name="Margalit H."/>
            <person name="Martienssen R."/>
            <person name="Nieduszynski C.A."/>
            <person name="Spatafora J.W."/>
            <person name="Friedman N."/>
            <person name="Dalgaard J.Z."/>
            <person name="Baumann P."/>
            <person name="Niki H."/>
            <person name="Regev A."/>
            <person name="Nusbaum C."/>
        </authorList>
    </citation>
    <scope>NUCLEOTIDE SEQUENCE [LARGE SCALE GENOMIC DNA]</scope>
    <source>
        <strain evidence="9">yFS286</strain>
    </source>
</reference>
<dbReference type="VEuPathDB" id="FungiDB:SOCG_04813"/>
<evidence type="ECO:0000259" key="7">
    <source>
        <dbReference type="PROSITE" id="PS51352"/>
    </source>
</evidence>
<dbReference type="GO" id="GO:0016020">
    <property type="term" value="C:membrane"/>
    <property type="evidence" value="ECO:0007669"/>
    <property type="project" value="UniProtKB-SubCell"/>
</dbReference>
<feature type="signal peptide" evidence="6">
    <location>
        <begin position="1"/>
        <end position="20"/>
    </location>
</feature>
<keyword evidence="6" id="KW-0732">Signal</keyword>
<dbReference type="GO" id="GO:0016853">
    <property type="term" value="F:isomerase activity"/>
    <property type="evidence" value="ECO:0007669"/>
    <property type="project" value="UniProtKB-KW"/>
</dbReference>
<proteinExistence type="predicted"/>
<dbReference type="Proteomes" id="UP000016088">
    <property type="component" value="Unassembled WGS sequence"/>
</dbReference>
<organism evidence="8 9">
    <name type="scientific">Schizosaccharomyces octosporus (strain yFS286)</name>
    <name type="common">Fission yeast</name>
    <name type="synonym">Octosporomyces octosporus</name>
    <dbReference type="NCBI Taxonomy" id="483514"/>
    <lineage>
        <taxon>Eukaryota</taxon>
        <taxon>Fungi</taxon>
        <taxon>Dikarya</taxon>
        <taxon>Ascomycota</taxon>
        <taxon>Taphrinomycotina</taxon>
        <taxon>Schizosaccharomycetes</taxon>
        <taxon>Schizosaccharomycetales</taxon>
        <taxon>Schizosaccharomycetaceae</taxon>
        <taxon>Schizosaccharomyces</taxon>
    </lineage>
</organism>
<evidence type="ECO:0000256" key="6">
    <source>
        <dbReference type="SAM" id="SignalP"/>
    </source>
</evidence>
<keyword evidence="2 5" id="KW-0812">Transmembrane</keyword>
<evidence type="ECO:0000313" key="9">
    <source>
        <dbReference type="Proteomes" id="UP000016088"/>
    </source>
</evidence>
<protein>
    <submittedName>
        <fullName evidence="8">Protein disulfide isomerase</fullName>
    </submittedName>
</protein>
<comment type="subcellular location">
    <subcellularLocation>
        <location evidence="1">Membrane</location>
        <topology evidence="1">Single-pass membrane protein</topology>
    </subcellularLocation>
</comment>
<gene>
    <name evidence="8" type="ORF">SOCG_04813</name>
</gene>
<dbReference type="EMBL" id="KE503207">
    <property type="protein sequence ID" value="EPX72120.1"/>
    <property type="molecule type" value="Genomic_DNA"/>
</dbReference>
<dbReference type="InterPro" id="IPR013766">
    <property type="entry name" value="Thioredoxin_domain"/>
</dbReference>
<evidence type="ECO:0000256" key="2">
    <source>
        <dbReference type="ARBA" id="ARBA00022692"/>
    </source>
</evidence>
<keyword evidence="4 5" id="KW-0472">Membrane</keyword>
<feature type="domain" description="Thioredoxin" evidence="7">
    <location>
        <begin position="153"/>
        <end position="284"/>
    </location>
</feature>
<dbReference type="GeneID" id="25033773"/>
<dbReference type="Gene3D" id="3.40.30.10">
    <property type="entry name" value="Glutaredoxin"/>
    <property type="match status" value="3"/>
</dbReference>
<keyword evidence="8" id="KW-0413">Isomerase</keyword>
<feature type="transmembrane region" description="Helical" evidence="5">
    <location>
        <begin position="582"/>
        <end position="600"/>
    </location>
</feature>
<dbReference type="InterPro" id="IPR052250">
    <property type="entry name" value="PDI_TMX3"/>
</dbReference>
<evidence type="ECO:0000256" key="4">
    <source>
        <dbReference type="ARBA" id="ARBA00023136"/>
    </source>
</evidence>